<feature type="domain" description="Cupin type-2" evidence="2">
    <location>
        <begin position="54"/>
        <end position="127"/>
    </location>
</feature>
<organism evidence="3 4">
    <name type="scientific">Bordetella bronchiseptica (strain ATCC BAA-588 / NCTC 13252 / RB50)</name>
    <name type="common">Alcaligenes bronchisepticus</name>
    <dbReference type="NCBI Taxonomy" id="257310"/>
    <lineage>
        <taxon>Bacteria</taxon>
        <taxon>Pseudomonadati</taxon>
        <taxon>Pseudomonadota</taxon>
        <taxon>Betaproteobacteria</taxon>
        <taxon>Burkholderiales</taxon>
        <taxon>Alcaligenaceae</taxon>
        <taxon>Bordetella</taxon>
    </lineage>
</organism>
<dbReference type="InterPro" id="IPR011051">
    <property type="entry name" value="RmlC_Cupin_sf"/>
</dbReference>
<dbReference type="PANTHER" id="PTHR38599:SF1">
    <property type="entry name" value="CUPIN DOMAIN PROTEIN (AFU_ORTHOLOGUE AFUA_3G13620)"/>
    <property type="match status" value="1"/>
</dbReference>
<dbReference type="PANTHER" id="PTHR38599">
    <property type="entry name" value="CUPIN DOMAIN PROTEIN (AFU_ORTHOLOGUE AFUA_3G13620)"/>
    <property type="match status" value="1"/>
</dbReference>
<dbReference type="Proteomes" id="UP000001027">
    <property type="component" value="Chromosome"/>
</dbReference>
<dbReference type="Gene3D" id="2.60.120.10">
    <property type="entry name" value="Jelly Rolls"/>
    <property type="match status" value="1"/>
</dbReference>
<keyword evidence="1" id="KW-0732">Signal</keyword>
<name>A0A0H3LSD7_BORBR</name>
<dbReference type="SUPFAM" id="SSF51182">
    <property type="entry name" value="RmlC-like cupins"/>
    <property type="match status" value="1"/>
</dbReference>
<evidence type="ECO:0000256" key="1">
    <source>
        <dbReference type="SAM" id="SignalP"/>
    </source>
</evidence>
<feature type="signal peptide" evidence="1">
    <location>
        <begin position="1"/>
        <end position="27"/>
    </location>
</feature>
<dbReference type="RefSeq" id="WP_003809095.1">
    <property type="nucleotide sequence ID" value="NC_002927.3"/>
</dbReference>
<dbReference type="HOGENOM" id="CLU_120069_1_1_4"/>
<gene>
    <name evidence="3" type="ordered locus">BB1210</name>
</gene>
<protein>
    <submittedName>
        <fullName evidence="3">Exported protein</fullName>
    </submittedName>
</protein>
<dbReference type="KEGG" id="bbr:BB1210"/>
<feature type="chain" id="PRO_5002614714" evidence="1">
    <location>
        <begin position="28"/>
        <end position="147"/>
    </location>
</feature>
<accession>A0A0H3LSD7</accession>
<dbReference type="InterPro" id="IPR013096">
    <property type="entry name" value="Cupin_2"/>
</dbReference>
<reference evidence="4" key="1">
    <citation type="journal article" date="2003" name="Nat. Genet.">
        <title>Comparative analysis of the genome sequences of Bordetella pertussis, Bordetella parapertussis and Bordetella bronchiseptica.</title>
        <authorList>
            <person name="Parkhill J."/>
            <person name="Sebaihia M."/>
            <person name="Preston A."/>
            <person name="Murphy L.D."/>
            <person name="Thomson N.R."/>
            <person name="Harris D.E."/>
            <person name="Holden M.T.G."/>
            <person name="Churcher C.M."/>
            <person name="Bentley S.D."/>
            <person name="Mungall K.L."/>
            <person name="Cerdeno-Tarraga A.-M."/>
            <person name="Temple L."/>
            <person name="James K.D."/>
            <person name="Harris B."/>
            <person name="Quail M.A."/>
            <person name="Achtman M."/>
            <person name="Atkin R."/>
            <person name="Baker S."/>
            <person name="Basham D."/>
            <person name="Bason N."/>
            <person name="Cherevach I."/>
            <person name="Chillingworth T."/>
            <person name="Collins M."/>
            <person name="Cronin A."/>
            <person name="Davis P."/>
            <person name="Doggett J."/>
            <person name="Feltwell T."/>
            <person name="Goble A."/>
            <person name="Hamlin N."/>
            <person name="Hauser H."/>
            <person name="Holroyd S."/>
            <person name="Jagels K."/>
            <person name="Leather S."/>
            <person name="Moule S."/>
            <person name="Norberczak H."/>
            <person name="O'Neil S."/>
            <person name="Ormond D."/>
            <person name="Price C."/>
            <person name="Rabbinowitsch E."/>
            <person name="Rutter S."/>
            <person name="Sanders M."/>
            <person name="Saunders D."/>
            <person name="Seeger K."/>
            <person name="Sharp S."/>
            <person name="Simmonds M."/>
            <person name="Skelton J."/>
            <person name="Squares R."/>
            <person name="Squares S."/>
            <person name="Stevens K."/>
            <person name="Unwin L."/>
            <person name="Whitehead S."/>
            <person name="Barrell B.G."/>
            <person name="Maskell D.J."/>
        </authorList>
    </citation>
    <scope>NUCLEOTIDE SEQUENCE [LARGE SCALE GENOMIC DNA]</scope>
    <source>
        <strain evidence="4">ATCC BAA-588 / NCTC 13252 / RB50</strain>
    </source>
</reference>
<evidence type="ECO:0000259" key="2">
    <source>
        <dbReference type="Pfam" id="PF07883"/>
    </source>
</evidence>
<dbReference type="GeneID" id="93202746"/>
<dbReference type="AlphaFoldDB" id="A0A0H3LSD7"/>
<dbReference type="CDD" id="cd02234">
    <property type="entry name" value="cupin_BLR7677-like"/>
    <property type="match status" value="1"/>
</dbReference>
<dbReference type="eggNOG" id="COG1917">
    <property type="taxonomic scope" value="Bacteria"/>
</dbReference>
<dbReference type="InterPro" id="IPR014710">
    <property type="entry name" value="RmlC-like_jellyroll"/>
</dbReference>
<dbReference type="Pfam" id="PF07883">
    <property type="entry name" value="Cupin_2"/>
    <property type="match status" value="1"/>
</dbReference>
<dbReference type="EMBL" id="BX640440">
    <property type="protein sequence ID" value="CAE31708.1"/>
    <property type="molecule type" value="Genomic_DNA"/>
</dbReference>
<evidence type="ECO:0000313" key="4">
    <source>
        <dbReference type="Proteomes" id="UP000001027"/>
    </source>
</evidence>
<sequence>MGIPINRGVIAALCAAALSLAAPAAWAHGGGERVAVNFEEAIPNIPGKSLVAVEVAYAPGAASAPHLHAKSAFIYAYVVSGAIESKVNDGPARVYRAGQSWSEPPGASHSISRNASRTEPARLLAVFVVDSGDKALTVPVADQGVKP</sequence>
<proteinExistence type="predicted"/>
<evidence type="ECO:0000313" key="3">
    <source>
        <dbReference type="EMBL" id="CAE31708.1"/>
    </source>
</evidence>